<dbReference type="SUPFAM" id="SSF49478">
    <property type="entry name" value="Cna protein B-type domain"/>
    <property type="match status" value="1"/>
</dbReference>
<dbReference type="Gene3D" id="2.60.40.10">
    <property type="entry name" value="Immunoglobulins"/>
    <property type="match status" value="1"/>
</dbReference>
<evidence type="ECO:0000259" key="3">
    <source>
        <dbReference type="Pfam" id="PF05738"/>
    </source>
</evidence>
<dbReference type="EMBL" id="PKKJ01000003">
    <property type="protein sequence ID" value="PKY66435.1"/>
    <property type="molecule type" value="Genomic_DNA"/>
</dbReference>
<keyword evidence="1" id="KW-0472">Membrane</keyword>
<dbReference type="InterPro" id="IPR013783">
    <property type="entry name" value="Ig-like_fold"/>
</dbReference>
<protein>
    <recommendedName>
        <fullName evidence="3">CNA-B domain-containing protein</fullName>
    </recommendedName>
</protein>
<dbReference type="Gene3D" id="2.60.40.1140">
    <property type="entry name" value="Collagen-binding surface protein Cna, B-type domain"/>
    <property type="match status" value="1"/>
</dbReference>
<keyword evidence="2" id="KW-0732">Signal</keyword>
<sequence>MRLGTWGRIVAMRTKSSLLALWLSIALAFSLVPAHADSRPDVIDFDNVEADRLGSVSALFHAVDNQPLPGVEVRLYRIAEMRPGLPFVLDDSYATAIGWKSLTDATEPSDPDLAASATLTLQSLLERDGVVPTAQATSDSAGQVRMQDLQVGVYLMTASTVKQGAYRYVASPAIFALPQKGSDGELDYDVVVAPKLEPQKVEPTKYRLVKLWQDEPVKDRRPTSIQVDVLADGKLFKRVTLSAQNDWTFEWQDETGDRRWSVAEKLSGSYEVRTAVDNNVFTLTNVAPEPENPEPEGPLSKTGMDGKVGGVAIVLFLTGLVLIGAGRVRGRNERA</sequence>
<gene>
    <name evidence="4" type="ORF">CYJ25_04200</name>
</gene>
<proteinExistence type="predicted"/>
<feature type="transmembrane region" description="Helical" evidence="1">
    <location>
        <begin position="308"/>
        <end position="328"/>
    </location>
</feature>
<dbReference type="CDD" id="cd00222">
    <property type="entry name" value="CollagenBindB"/>
    <property type="match status" value="1"/>
</dbReference>
<keyword evidence="1" id="KW-0812">Transmembrane</keyword>
<keyword evidence="1" id="KW-1133">Transmembrane helix</keyword>
<evidence type="ECO:0000313" key="4">
    <source>
        <dbReference type="EMBL" id="PKY66435.1"/>
    </source>
</evidence>
<dbReference type="InterPro" id="IPR008454">
    <property type="entry name" value="Collagen-bd_Cna-like_B-typ_dom"/>
</dbReference>
<name>A0A2I1I5L7_9ACTO</name>
<evidence type="ECO:0000256" key="1">
    <source>
        <dbReference type="SAM" id="Phobius"/>
    </source>
</evidence>
<feature type="chain" id="PRO_5014176632" description="CNA-B domain-containing protein" evidence="2">
    <location>
        <begin position="37"/>
        <end position="335"/>
    </location>
</feature>
<evidence type="ECO:0000256" key="2">
    <source>
        <dbReference type="SAM" id="SignalP"/>
    </source>
</evidence>
<comment type="caution">
    <text evidence="4">The sequence shown here is derived from an EMBL/GenBank/DDBJ whole genome shotgun (WGS) entry which is preliminary data.</text>
</comment>
<evidence type="ECO:0000313" key="5">
    <source>
        <dbReference type="Proteomes" id="UP000234545"/>
    </source>
</evidence>
<feature type="domain" description="CNA-B" evidence="3">
    <location>
        <begin position="209"/>
        <end position="285"/>
    </location>
</feature>
<reference evidence="4 5" key="1">
    <citation type="submission" date="2017-12" db="EMBL/GenBank/DDBJ databases">
        <title>Phylogenetic diversity of female urinary microbiome.</title>
        <authorList>
            <person name="Thomas-White K."/>
            <person name="Wolfe A.J."/>
        </authorList>
    </citation>
    <scope>NUCLEOTIDE SEQUENCE [LARGE SCALE GENOMIC DNA]</scope>
    <source>
        <strain evidence="4 5">UMB0250</strain>
    </source>
</reference>
<dbReference type="AlphaFoldDB" id="A0A2I1I5L7"/>
<organism evidence="4 5">
    <name type="scientific">Schaalia turicensis</name>
    <dbReference type="NCBI Taxonomy" id="131111"/>
    <lineage>
        <taxon>Bacteria</taxon>
        <taxon>Bacillati</taxon>
        <taxon>Actinomycetota</taxon>
        <taxon>Actinomycetes</taxon>
        <taxon>Actinomycetales</taxon>
        <taxon>Actinomycetaceae</taxon>
        <taxon>Schaalia</taxon>
    </lineage>
</organism>
<accession>A0A2I1I5L7</accession>
<dbReference type="GO" id="GO:0005975">
    <property type="term" value="P:carbohydrate metabolic process"/>
    <property type="evidence" value="ECO:0007669"/>
    <property type="project" value="UniProtKB-ARBA"/>
</dbReference>
<feature type="signal peptide" evidence="2">
    <location>
        <begin position="1"/>
        <end position="36"/>
    </location>
</feature>
<dbReference type="Proteomes" id="UP000234545">
    <property type="component" value="Unassembled WGS sequence"/>
</dbReference>
<dbReference type="OrthoDB" id="3268105at2"/>
<dbReference type="Pfam" id="PF05738">
    <property type="entry name" value="Cna_B"/>
    <property type="match status" value="1"/>
</dbReference>